<dbReference type="GO" id="GO:0019825">
    <property type="term" value="F:oxygen binding"/>
    <property type="evidence" value="ECO:0007669"/>
    <property type="project" value="InterPro"/>
</dbReference>
<dbReference type="GO" id="GO:0071500">
    <property type="term" value="P:cellular response to nitrosative stress"/>
    <property type="evidence" value="ECO:0007669"/>
    <property type="project" value="TreeGrafter"/>
</dbReference>
<evidence type="ECO:0000256" key="4">
    <source>
        <dbReference type="ARBA" id="ARBA00023004"/>
    </source>
</evidence>
<protein>
    <submittedName>
        <fullName evidence="7">Hemin receptor</fullName>
    </submittedName>
</protein>
<keyword evidence="4" id="KW-0408">Iron</keyword>
<dbReference type="InterPro" id="IPR000971">
    <property type="entry name" value="Globin"/>
</dbReference>
<comment type="similarity">
    <text evidence="5">Belongs to the globin family.</text>
</comment>
<dbReference type="AlphaFoldDB" id="A0A344UED9"/>
<dbReference type="PANTHER" id="PTHR43396:SF3">
    <property type="entry name" value="FLAVOHEMOPROTEIN"/>
    <property type="match status" value="1"/>
</dbReference>
<dbReference type="KEGG" id="chrb:DK843_04445"/>
<dbReference type="GO" id="GO:0046872">
    <property type="term" value="F:metal ion binding"/>
    <property type="evidence" value="ECO:0007669"/>
    <property type="project" value="UniProtKB-KW"/>
</dbReference>
<dbReference type="SUPFAM" id="SSF46458">
    <property type="entry name" value="Globin-like"/>
    <property type="match status" value="1"/>
</dbReference>
<gene>
    <name evidence="7" type="ORF">DK843_04445</name>
</gene>
<dbReference type="CDD" id="cd12131">
    <property type="entry name" value="HGbI-like"/>
    <property type="match status" value="1"/>
</dbReference>
<dbReference type="PRINTS" id="PR00188">
    <property type="entry name" value="PLANTGLOBIN"/>
</dbReference>
<dbReference type="PROSITE" id="PS01033">
    <property type="entry name" value="GLOBIN"/>
    <property type="match status" value="1"/>
</dbReference>
<organism evidence="7 8">
    <name type="scientific">Chromobacterium phragmitis</name>
    <dbReference type="NCBI Taxonomy" id="2202141"/>
    <lineage>
        <taxon>Bacteria</taxon>
        <taxon>Pseudomonadati</taxon>
        <taxon>Pseudomonadota</taxon>
        <taxon>Betaproteobacteria</taxon>
        <taxon>Neisseriales</taxon>
        <taxon>Chromobacteriaceae</taxon>
        <taxon>Chromobacterium</taxon>
    </lineage>
</organism>
<dbReference type="RefSeq" id="WP_114072654.1">
    <property type="nucleotide sequence ID" value="NZ_CP029554.1"/>
</dbReference>
<keyword evidence="7" id="KW-0675">Receptor</keyword>
<dbReference type="GO" id="GO:0071949">
    <property type="term" value="F:FAD binding"/>
    <property type="evidence" value="ECO:0007669"/>
    <property type="project" value="TreeGrafter"/>
</dbReference>
<evidence type="ECO:0000256" key="3">
    <source>
        <dbReference type="ARBA" id="ARBA00022723"/>
    </source>
</evidence>
<dbReference type="GO" id="GO:0020037">
    <property type="term" value="F:heme binding"/>
    <property type="evidence" value="ECO:0007669"/>
    <property type="project" value="InterPro"/>
</dbReference>
<dbReference type="PANTHER" id="PTHR43396">
    <property type="entry name" value="FLAVOHEMOPROTEIN"/>
    <property type="match status" value="1"/>
</dbReference>
<proteinExistence type="inferred from homology"/>
<dbReference type="InterPro" id="IPR009050">
    <property type="entry name" value="Globin-like_sf"/>
</dbReference>
<reference evidence="7 8" key="1">
    <citation type="submission" date="2018-05" db="EMBL/GenBank/DDBJ databases">
        <title>Genome sequencing, assembly and analysis of the novel insecticidal bacterium, Chromobacterium phragmitis.</title>
        <authorList>
            <person name="Sparks M.E."/>
            <person name="Blackburn M.B."/>
            <person name="Gundersen-Rindal D.E."/>
        </authorList>
    </citation>
    <scope>NUCLEOTIDE SEQUENCE [LARGE SCALE GENOMIC DNA]</scope>
    <source>
        <strain evidence="7">IIBBL 274-1</strain>
    </source>
</reference>
<dbReference type="Proteomes" id="UP000252038">
    <property type="component" value="Chromosome"/>
</dbReference>
<evidence type="ECO:0000313" key="7">
    <source>
        <dbReference type="EMBL" id="AXE33637.1"/>
    </source>
</evidence>
<evidence type="ECO:0000313" key="8">
    <source>
        <dbReference type="Proteomes" id="UP000252038"/>
    </source>
</evidence>
<evidence type="ECO:0000256" key="2">
    <source>
        <dbReference type="ARBA" id="ARBA00022621"/>
    </source>
</evidence>
<dbReference type="InterPro" id="IPR012292">
    <property type="entry name" value="Globin/Proto"/>
</dbReference>
<dbReference type="Pfam" id="PF00042">
    <property type="entry name" value="Globin"/>
    <property type="match status" value="1"/>
</dbReference>
<dbReference type="GO" id="GO:0046210">
    <property type="term" value="P:nitric oxide catabolic process"/>
    <property type="evidence" value="ECO:0007669"/>
    <property type="project" value="TreeGrafter"/>
</dbReference>
<keyword evidence="1 5" id="KW-0349">Heme</keyword>
<dbReference type="EMBL" id="CP029554">
    <property type="protein sequence ID" value="AXE33637.1"/>
    <property type="molecule type" value="Genomic_DNA"/>
</dbReference>
<dbReference type="Gene3D" id="1.10.490.10">
    <property type="entry name" value="Globins"/>
    <property type="match status" value="1"/>
</dbReference>
<evidence type="ECO:0000259" key="6">
    <source>
        <dbReference type="PROSITE" id="PS01033"/>
    </source>
</evidence>
<feature type="domain" description="Globin" evidence="6">
    <location>
        <begin position="2"/>
        <end position="137"/>
    </location>
</feature>
<name>A0A344UED9_9NEIS</name>
<dbReference type="GO" id="GO:0008941">
    <property type="term" value="F:nitric oxide dioxygenase NAD(P)H activity"/>
    <property type="evidence" value="ECO:0007669"/>
    <property type="project" value="TreeGrafter"/>
</dbReference>
<dbReference type="GO" id="GO:0005344">
    <property type="term" value="F:oxygen carrier activity"/>
    <property type="evidence" value="ECO:0007669"/>
    <property type="project" value="UniProtKB-KW"/>
</dbReference>
<evidence type="ECO:0000256" key="5">
    <source>
        <dbReference type="RuleBase" id="RU000356"/>
    </source>
</evidence>
<keyword evidence="2 5" id="KW-0561">Oxygen transport</keyword>
<evidence type="ECO:0000256" key="1">
    <source>
        <dbReference type="ARBA" id="ARBA00022617"/>
    </source>
</evidence>
<sequence length="148" mass="16837">MSLTQQQIRLVQESFAKVEPIADDAAKLFYDKLFEYAPDLRSLFKKDMATQRHMLMSTLKLAIKGLDDLQQLAPVLNKLAQRHVDYGVKPGDYTPVGNALLWTLKQGLGEEAWTQELRAAWVDTFRLMATVMKQAAYPEQLPTSHAEE</sequence>
<keyword evidence="5" id="KW-0813">Transport</keyword>
<keyword evidence="3" id="KW-0479">Metal-binding</keyword>
<accession>A0A344UED9</accession>